<evidence type="ECO:0000256" key="1">
    <source>
        <dbReference type="ARBA" id="ARBA00022801"/>
    </source>
</evidence>
<dbReference type="AlphaFoldDB" id="A0A8H7UTC2"/>
<dbReference type="Proteomes" id="UP000650833">
    <property type="component" value="Unassembled WGS sequence"/>
</dbReference>
<dbReference type="InterPro" id="IPR013094">
    <property type="entry name" value="AB_hydrolase_3"/>
</dbReference>
<dbReference type="GO" id="GO:0016787">
    <property type="term" value="F:hydrolase activity"/>
    <property type="evidence" value="ECO:0007669"/>
    <property type="project" value="UniProtKB-KW"/>
</dbReference>
<dbReference type="SUPFAM" id="SSF53474">
    <property type="entry name" value="alpha/beta-Hydrolases"/>
    <property type="match status" value="1"/>
</dbReference>
<dbReference type="EMBL" id="JAEPRC010001058">
    <property type="protein sequence ID" value="KAG2190104.1"/>
    <property type="molecule type" value="Genomic_DNA"/>
</dbReference>
<feature type="domain" description="Alpha/beta hydrolase fold-3" evidence="2">
    <location>
        <begin position="86"/>
        <end position="297"/>
    </location>
</feature>
<keyword evidence="1" id="KW-0378">Hydrolase</keyword>
<dbReference type="OrthoDB" id="433474at2759"/>
<dbReference type="PANTHER" id="PTHR48081:SF8">
    <property type="entry name" value="ALPHA_BETA HYDROLASE FOLD-3 DOMAIN-CONTAINING PROTEIN-RELATED"/>
    <property type="match status" value="1"/>
</dbReference>
<name>A0A8H7UTC2_9FUNG</name>
<organism evidence="3 4">
    <name type="scientific">Mucor plumbeus</name>
    <dbReference type="NCBI Taxonomy" id="97098"/>
    <lineage>
        <taxon>Eukaryota</taxon>
        <taxon>Fungi</taxon>
        <taxon>Fungi incertae sedis</taxon>
        <taxon>Mucoromycota</taxon>
        <taxon>Mucoromycotina</taxon>
        <taxon>Mucoromycetes</taxon>
        <taxon>Mucorales</taxon>
        <taxon>Mucorineae</taxon>
        <taxon>Mucoraceae</taxon>
        <taxon>Mucor</taxon>
    </lineage>
</organism>
<dbReference type="Gene3D" id="3.40.50.1820">
    <property type="entry name" value="alpha/beta hydrolase"/>
    <property type="match status" value="1"/>
</dbReference>
<comment type="caution">
    <text evidence="3">The sequence shown here is derived from an EMBL/GenBank/DDBJ whole genome shotgun (WGS) entry which is preliminary data.</text>
</comment>
<evidence type="ECO:0000313" key="4">
    <source>
        <dbReference type="Proteomes" id="UP000650833"/>
    </source>
</evidence>
<sequence length="326" mass="36112">MAPIDTSFLNPIFKGLVAACPEAIDFDKMTIQQARTGGGETMQTNLDAPPVDIEKIEIPDQTDRHPINVTLYKPKDIPVDTKLPVFVYFPGGGFCIIQESFYVFLLSTYVVEVNCIVAFVNYSLSPEVKFPVALNESYSVVEYLTNTKTASKLNVDPKCVVVGGDSAGGNLSAAVSLLAKQRNQLEHPIKHQILYYPCLDNDTENESYTKFREGFFFTKKMADHFLKSLALDEDLENILLFPNKAPIKDLVELPPAFLVTCEADVLREEGEAYGRKLAAANVPVSSFRVNGVLHGFLSSSAFFSDEAYHVIDMTKTVLQKAFSVNN</sequence>
<accession>A0A8H7UTC2</accession>
<evidence type="ECO:0000313" key="3">
    <source>
        <dbReference type="EMBL" id="KAG2190104.1"/>
    </source>
</evidence>
<dbReference type="InterPro" id="IPR029058">
    <property type="entry name" value="AB_hydrolase_fold"/>
</dbReference>
<evidence type="ECO:0000259" key="2">
    <source>
        <dbReference type="Pfam" id="PF07859"/>
    </source>
</evidence>
<proteinExistence type="predicted"/>
<protein>
    <recommendedName>
        <fullName evidence="2">Alpha/beta hydrolase fold-3 domain-containing protein</fullName>
    </recommendedName>
</protein>
<dbReference type="InterPro" id="IPR050300">
    <property type="entry name" value="GDXG_lipolytic_enzyme"/>
</dbReference>
<gene>
    <name evidence="3" type="ORF">INT46_009801</name>
</gene>
<dbReference type="PANTHER" id="PTHR48081">
    <property type="entry name" value="AB HYDROLASE SUPERFAMILY PROTEIN C4A8.06C"/>
    <property type="match status" value="1"/>
</dbReference>
<keyword evidence="4" id="KW-1185">Reference proteome</keyword>
<dbReference type="Pfam" id="PF07859">
    <property type="entry name" value="Abhydrolase_3"/>
    <property type="match status" value="1"/>
</dbReference>
<reference evidence="3" key="1">
    <citation type="submission" date="2020-12" db="EMBL/GenBank/DDBJ databases">
        <title>Metabolic potential, ecology and presence of endohyphal bacteria is reflected in genomic diversity of Mucoromycotina.</title>
        <authorList>
            <person name="Muszewska A."/>
            <person name="Okrasinska A."/>
            <person name="Steczkiewicz K."/>
            <person name="Drgas O."/>
            <person name="Orlowska M."/>
            <person name="Perlinska-Lenart U."/>
            <person name="Aleksandrzak-Piekarczyk T."/>
            <person name="Szatraj K."/>
            <person name="Zielenkiewicz U."/>
            <person name="Pilsyk S."/>
            <person name="Malc E."/>
            <person name="Mieczkowski P."/>
            <person name="Kruszewska J.S."/>
            <person name="Biernat P."/>
            <person name="Pawlowska J."/>
        </authorList>
    </citation>
    <scope>NUCLEOTIDE SEQUENCE</scope>
    <source>
        <strain evidence="3">CBS 226.32</strain>
    </source>
</reference>